<organism evidence="3 4">
    <name type="scientific">Microbacterium arborescens</name>
    <dbReference type="NCBI Taxonomy" id="33883"/>
    <lineage>
        <taxon>Bacteria</taxon>
        <taxon>Bacillati</taxon>
        <taxon>Actinomycetota</taxon>
        <taxon>Actinomycetes</taxon>
        <taxon>Micrococcales</taxon>
        <taxon>Microbacteriaceae</taxon>
        <taxon>Microbacterium</taxon>
    </lineage>
</organism>
<dbReference type="Pfam" id="PF07944">
    <property type="entry name" value="Beta-AFase-like_GH127_cat"/>
    <property type="match status" value="1"/>
</dbReference>
<keyword evidence="3" id="KW-0378">Hydrolase</keyword>
<accession>A0ABX2WK39</accession>
<evidence type="ECO:0000313" key="4">
    <source>
        <dbReference type="Proteomes" id="UP000093918"/>
    </source>
</evidence>
<feature type="domain" description="Non-reducing end beta-L-arabinofuranosidase-like GH127 middle" evidence="2">
    <location>
        <begin position="447"/>
        <end position="542"/>
    </location>
</feature>
<gene>
    <name evidence="3" type="ORF">A9Z40_01605</name>
</gene>
<evidence type="ECO:0000313" key="3">
    <source>
        <dbReference type="EMBL" id="OAZ42318.1"/>
    </source>
</evidence>
<dbReference type="SUPFAM" id="SSF48208">
    <property type="entry name" value="Six-hairpin glycosidases"/>
    <property type="match status" value="1"/>
</dbReference>
<reference evidence="4" key="1">
    <citation type="submission" date="2016-06" db="EMBL/GenBank/DDBJ databases">
        <title>Genome sequencing of cellulolytic organisms.</title>
        <authorList>
            <person name="Bohra V."/>
            <person name="Dafale N.A."/>
            <person name="Purohit H.J."/>
        </authorList>
    </citation>
    <scope>NUCLEOTIDE SEQUENCE [LARGE SCALE GENOMIC DNA]</scope>
    <source>
        <strain evidence="4">ND21</strain>
    </source>
</reference>
<evidence type="ECO:0000259" key="1">
    <source>
        <dbReference type="Pfam" id="PF07944"/>
    </source>
</evidence>
<dbReference type="Pfam" id="PF20736">
    <property type="entry name" value="Glyco_hydro127M"/>
    <property type="match status" value="1"/>
</dbReference>
<proteinExistence type="predicted"/>
<dbReference type="EMBL" id="LZEM01000012">
    <property type="protein sequence ID" value="OAZ42318.1"/>
    <property type="molecule type" value="Genomic_DNA"/>
</dbReference>
<dbReference type="InterPro" id="IPR008928">
    <property type="entry name" value="6-hairpin_glycosidase_sf"/>
</dbReference>
<comment type="caution">
    <text evidence="3">The sequence shown here is derived from an EMBL/GenBank/DDBJ whole genome shotgun (WGS) entry which is preliminary data.</text>
</comment>
<dbReference type="RefSeq" id="WP_064955766.1">
    <property type="nucleotide sequence ID" value="NZ_LZEM01000012.1"/>
</dbReference>
<dbReference type="GO" id="GO:0016787">
    <property type="term" value="F:hydrolase activity"/>
    <property type="evidence" value="ECO:0007669"/>
    <property type="project" value="UniProtKB-KW"/>
</dbReference>
<dbReference type="PANTHER" id="PTHR31151:SF0">
    <property type="entry name" value="PROLINE-TRNA LIGASE (DUF1680)"/>
    <property type="match status" value="1"/>
</dbReference>
<dbReference type="PANTHER" id="PTHR31151">
    <property type="entry name" value="PROLINE-TRNA LIGASE (DUF1680)"/>
    <property type="match status" value="1"/>
</dbReference>
<protein>
    <submittedName>
        <fullName evidence="3">Glycosyl hydrolase</fullName>
    </submittedName>
</protein>
<evidence type="ECO:0000259" key="2">
    <source>
        <dbReference type="Pfam" id="PF20736"/>
    </source>
</evidence>
<dbReference type="InterPro" id="IPR012878">
    <property type="entry name" value="Beta-AFase-like_GH127_cat"/>
</dbReference>
<name>A0ABX2WK39_9MICO</name>
<dbReference type="Proteomes" id="UP000093918">
    <property type="component" value="Unassembled WGS sequence"/>
</dbReference>
<keyword evidence="4" id="KW-1185">Reference proteome</keyword>
<sequence>MDARAVGGRAMTDAAPRALPFPYGAVRLKPTSAFAPAHDRMLRLARVYPIDRLLAVFRAGAGLDTRGAVPPGAWEGFGHPAEESWGEHDYPGREVAQTANLLRGHYTGHFLSMLALAAAGEDDDELRSRVDELVGGLAEVQQALAATRRYSHPGLLFASGEWQFARLEHLAPYGEIWAPYYTCHKLMAGLLDAYELAGNEQALEVVTGMAHWIAGRLEKLDHDHRQRMWSLYIAGEFGGMNETLARLSAVAGEPRFLAAARAFDQADLLDAASSGRDILDGMHANQHLPQLVGYVREYELTRERRYLAAAIGVFDQIVPGRMYAHGGTGENELWGPPRTVAGDIGRRNAETCATYNLVKLAEALFGHTLQPRFLDYAERARQNQILGSRRAVDSDDSPEVTYMFPVHAGALPEYDNVGTCCGGTGLENHVSHQAGIFFRETGAKPALWVARYTPAELRWDERGIRVDIDQEHPFADRVTLRVRTTQARPVRLTIHLRIPEWVAGGAEVAVDGRRLELDAHPGGFVTIDRAWQGDESIELALPAALRSEPTIDDPELRSLRYGPHVLVARDGSTTTIERSWNAQRMPGGATRAEVDDVSAALAATGAVSIAGLRHEPVWNGSDERYHLYSRDADRTIGFAGVETGVPARRRADGTTLVDDLWVEPAPQDDAELLDRLVAVCRSGMADSLVSASEARAVIGAGLDAGLGIGAESAVTVDAARRARDVVGAFSATPDAAMPPTVDIGVSPAPAASGWFTVPPAVEVRATGVAGDRLRLELRIDDGAWRTADGPVIVDREGLVRLEARAIDGDGRSSTVRRELAIDTQPPQSEARVKQLGAAVEITLVATDDVSGVDGIRWAGEGTFWATFQEAFVRALTDREQVIEFAATDRAGNEEARHRLTLPPAPELDTIAIALTPAPDIARSENDS</sequence>
<dbReference type="InterPro" id="IPR049046">
    <property type="entry name" value="Beta-AFase-like_GH127_middle"/>
</dbReference>
<feature type="domain" description="Non-reducing end beta-L-arabinofuranosidase-like GH127 catalytic" evidence="1">
    <location>
        <begin position="26"/>
        <end position="433"/>
    </location>
</feature>